<dbReference type="Proteomes" id="UP001221898">
    <property type="component" value="Unassembled WGS sequence"/>
</dbReference>
<keyword evidence="7" id="KW-0812">Transmembrane</keyword>
<dbReference type="Gene3D" id="3.90.550.50">
    <property type="match status" value="1"/>
</dbReference>
<evidence type="ECO:0000256" key="11">
    <source>
        <dbReference type="ARBA" id="ARBA00023136"/>
    </source>
</evidence>
<evidence type="ECO:0000256" key="4">
    <source>
        <dbReference type="ARBA" id="ARBA00008661"/>
    </source>
</evidence>
<keyword evidence="12" id="KW-0325">Glycoprotein</keyword>
<keyword evidence="5 16" id="KW-0328">Glycosyltransferase</keyword>
<comment type="similarity">
    <text evidence="4 16">Belongs to the glycosyltransferase 31 family.</text>
</comment>
<keyword evidence="6" id="KW-0808">Transferase</keyword>
<keyword evidence="17" id="KW-0732">Signal</keyword>
<keyword evidence="13" id="KW-0464">Manganese</keyword>
<gene>
    <name evidence="18" type="ORF">AAFF_G00370350</name>
</gene>
<protein>
    <recommendedName>
        <fullName evidence="16">Hexosyltransferase</fullName>
        <ecNumber evidence="16">2.4.1.-</ecNumber>
    </recommendedName>
</protein>
<evidence type="ECO:0000256" key="2">
    <source>
        <dbReference type="ARBA" id="ARBA00004323"/>
    </source>
</evidence>
<feature type="signal peptide" evidence="17">
    <location>
        <begin position="1"/>
        <end position="18"/>
    </location>
</feature>
<evidence type="ECO:0000256" key="12">
    <source>
        <dbReference type="ARBA" id="ARBA00023180"/>
    </source>
</evidence>
<dbReference type="EMBL" id="JAINUG010000065">
    <property type="protein sequence ID" value="KAJ8402170.1"/>
    <property type="molecule type" value="Genomic_DNA"/>
</dbReference>
<dbReference type="PANTHER" id="PTHR11214">
    <property type="entry name" value="BETA-1,3-N-ACETYLGLUCOSAMINYLTRANSFERASE"/>
    <property type="match status" value="1"/>
</dbReference>
<dbReference type="FunFam" id="3.90.550.50:FF:000010">
    <property type="entry name" value="Hexosyltransferase"/>
    <property type="match status" value="1"/>
</dbReference>
<feature type="chain" id="PRO_5042052622" description="Hexosyltransferase" evidence="17">
    <location>
        <begin position="19"/>
        <end position="427"/>
    </location>
</feature>
<keyword evidence="11" id="KW-0472">Membrane</keyword>
<evidence type="ECO:0000256" key="3">
    <source>
        <dbReference type="ARBA" id="ARBA00004922"/>
    </source>
</evidence>
<dbReference type="GO" id="GO:0008532">
    <property type="term" value="F:N-acetyllactosaminide beta-1,3-N-acetylglucosaminyltransferase activity"/>
    <property type="evidence" value="ECO:0007669"/>
    <property type="project" value="UniProtKB-EC"/>
</dbReference>
<keyword evidence="19" id="KW-1185">Reference proteome</keyword>
<proteinExistence type="inferred from homology"/>
<comment type="caution">
    <text evidence="18">The sequence shown here is derived from an EMBL/GenBank/DDBJ whole genome shotgun (WGS) entry which is preliminary data.</text>
</comment>
<evidence type="ECO:0000256" key="8">
    <source>
        <dbReference type="ARBA" id="ARBA00022968"/>
    </source>
</evidence>
<reference evidence="18" key="1">
    <citation type="journal article" date="2023" name="Science">
        <title>Genome structures resolve the early diversification of teleost fishes.</title>
        <authorList>
            <person name="Parey E."/>
            <person name="Louis A."/>
            <person name="Montfort J."/>
            <person name="Bouchez O."/>
            <person name="Roques C."/>
            <person name="Iampietro C."/>
            <person name="Lluch J."/>
            <person name="Castinel A."/>
            <person name="Donnadieu C."/>
            <person name="Desvignes T."/>
            <person name="Floi Bucao C."/>
            <person name="Jouanno E."/>
            <person name="Wen M."/>
            <person name="Mejri S."/>
            <person name="Dirks R."/>
            <person name="Jansen H."/>
            <person name="Henkel C."/>
            <person name="Chen W.J."/>
            <person name="Zahm M."/>
            <person name="Cabau C."/>
            <person name="Klopp C."/>
            <person name="Thompson A.W."/>
            <person name="Robinson-Rechavi M."/>
            <person name="Braasch I."/>
            <person name="Lecointre G."/>
            <person name="Bobe J."/>
            <person name="Postlethwait J.H."/>
            <person name="Berthelot C."/>
            <person name="Roest Crollius H."/>
            <person name="Guiguen Y."/>
        </authorList>
    </citation>
    <scope>NUCLEOTIDE SEQUENCE</scope>
    <source>
        <strain evidence="18">NC1722</strain>
    </source>
</reference>
<keyword evidence="10 16" id="KW-0333">Golgi apparatus</keyword>
<comment type="catalytic activity">
    <reaction evidence="14">
        <text>a beta-D-galactosyl-(1-&gt;4)-N-acetyl-beta-D-glucosaminyl derivative + UDP-N-acetyl-alpha-D-glucosamine = an N-acetyl-beta-D-glucosaminyl-(1-&gt;3)-beta-D-galactosyl-(1-&gt;4)-N-acetyl-beta-D-glucosaminyl derivative + UDP + H(+)</text>
        <dbReference type="Rhea" id="RHEA:14389"/>
        <dbReference type="ChEBI" id="CHEBI:15378"/>
        <dbReference type="ChEBI" id="CHEBI:57705"/>
        <dbReference type="ChEBI" id="CHEBI:58223"/>
        <dbReference type="ChEBI" id="CHEBI:133507"/>
        <dbReference type="ChEBI" id="CHEBI:134090"/>
        <dbReference type="EC" id="2.4.1.149"/>
    </reaction>
</comment>
<dbReference type="GO" id="GO:0030311">
    <property type="term" value="P:poly-N-acetyllactosamine biosynthetic process"/>
    <property type="evidence" value="ECO:0007669"/>
    <property type="project" value="TreeGrafter"/>
</dbReference>
<evidence type="ECO:0000256" key="17">
    <source>
        <dbReference type="SAM" id="SignalP"/>
    </source>
</evidence>
<comment type="cofactor">
    <cofactor evidence="1">
        <name>Mn(2+)</name>
        <dbReference type="ChEBI" id="CHEBI:29035"/>
    </cofactor>
</comment>
<accession>A0AAD7SGK2</accession>
<evidence type="ECO:0000256" key="1">
    <source>
        <dbReference type="ARBA" id="ARBA00001936"/>
    </source>
</evidence>
<evidence type="ECO:0000256" key="9">
    <source>
        <dbReference type="ARBA" id="ARBA00022989"/>
    </source>
</evidence>
<dbReference type="Pfam" id="PF01762">
    <property type="entry name" value="Galactosyl_T"/>
    <property type="match status" value="1"/>
</dbReference>
<dbReference type="EC" id="2.4.1.-" evidence="16"/>
<keyword evidence="8" id="KW-0735">Signal-anchor</keyword>
<comment type="pathway">
    <text evidence="3">Protein modification; protein glycosylation.</text>
</comment>
<evidence type="ECO:0000256" key="14">
    <source>
        <dbReference type="ARBA" id="ARBA00050470"/>
    </source>
</evidence>
<keyword evidence="9" id="KW-1133">Transmembrane helix</keyword>
<dbReference type="InterPro" id="IPR002659">
    <property type="entry name" value="Glyco_trans_31"/>
</dbReference>
<evidence type="ECO:0000313" key="18">
    <source>
        <dbReference type="EMBL" id="KAJ8402170.1"/>
    </source>
</evidence>
<dbReference type="GO" id="GO:0000139">
    <property type="term" value="C:Golgi membrane"/>
    <property type="evidence" value="ECO:0007669"/>
    <property type="project" value="UniProtKB-SubCell"/>
</dbReference>
<comment type="subunit">
    <text evidence="15">Interacts with B3GNT8; this interaction greatly increases B3GNT2 catalytic activity, independently of B3GNT8 enzymatic activity.</text>
</comment>
<evidence type="ECO:0000256" key="10">
    <source>
        <dbReference type="ARBA" id="ARBA00023034"/>
    </source>
</evidence>
<sequence>MVTATLACSLIFICIFSSFKRDDSSFKLAEAQAQREVMVETNIVPKVNPVIASKKKDSLSPKSQRDSNFLEISEHFRQTIPQNSAFWNRKQHALFKQLDSSKGLVEGNATERRRPNRSSCNPVSVELLTTNIQDFSSYPLLYQDFLQGMDCRDPPVLIDQPNKCSPSDRQGQPFLLFAIKSVPGNFQQRQAVRETWGRETTYNGALKVRTLFLLGTSSPGDPNLSQLLRFEARYFGDMLQWDFRDSFYNLTLKENAFLGWAQRRCPHAAFIFKGDDDVFVNPLAMVEYLSSLEPGKASRLYVGQIVSQATPFRDSKSKYYVPPTFYEGPYPSYAGGGGFVFSGSLLEPLHRLSQHIPFFPIDDVYTGMCFQALGITPEGHDGFQTFDIREQDRDNVCAHKRLLLVHQRSPQQVLRLWKHMTSPLLTC</sequence>
<comment type="subcellular location">
    <subcellularLocation>
        <location evidence="2 16">Golgi apparatus membrane</location>
        <topology evidence="2 16">Single-pass type II membrane protein</topology>
    </subcellularLocation>
</comment>
<evidence type="ECO:0000256" key="6">
    <source>
        <dbReference type="ARBA" id="ARBA00022679"/>
    </source>
</evidence>
<dbReference type="GO" id="GO:0016262">
    <property type="term" value="F:protein N-acetylglucosaminyltransferase activity"/>
    <property type="evidence" value="ECO:0007669"/>
    <property type="project" value="TreeGrafter"/>
</dbReference>
<evidence type="ECO:0000256" key="15">
    <source>
        <dbReference type="ARBA" id="ARBA00065824"/>
    </source>
</evidence>
<dbReference type="PANTHER" id="PTHR11214:SF87">
    <property type="entry name" value="UDP-GLCNAC:BETAGAL BETA-1,3-N-ACETYLGLUCOSAMINYLTRANSFERASE 8"/>
    <property type="match status" value="1"/>
</dbReference>
<dbReference type="GO" id="GO:0006493">
    <property type="term" value="P:protein O-linked glycosylation"/>
    <property type="evidence" value="ECO:0007669"/>
    <property type="project" value="TreeGrafter"/>
</dbReference>
<dbReference type="AlphaFoldDB" id="A0AAD7SGK2"/>
<name>A0AAD7SGK2_9TELE</name>
<evidence type="ECO:0000256" key="7">
    <source>
        <dbReference type="ARBA" id="ARBA00022692"/>
    </source>
</evidence>
<evidence type="ECO:0000313" key="19">
    <source>
        <dbReference type="Proteomes" id="UP001221898"/>
    </source>
</evidence>
<evidence type="ECO:0000256" key="16">
    <source>
        <dbReference type="RuleBase" id="RU363063"/>
    </source>
</evidence>
<evidence type="ECO:0000256" key="13">
    <source>
        <dbReference type="ARBA" id="ARBA00023211"/>
    </source>
</evidence>
<organism evidence="18 19">
    <name type="scientific">Aldrovandia affinis</name>
    <dbReference type="NCBI Taxonomy" id="143900"/>
    <lineage>
        <taxon>Eukaryota</taxon>
        <taxon>Metazoa</taxon>
        <taxon>Chordata</taxon>
        <taxon>Craniata</taxon>
        <taxon>Vertebrata</taxon>
        <taxon>Euteleostomi</taxon>
        <taxon>Actinopterygii</taxon>
        <taxon>Neopterygii</taxon>
        <taxon>Teleostei</taxon>
        <taxon>Notacanthiformes</taxon>
        <taxon>Halosauridae</taxon>
        <taxon>Aldrovandia</taxon>
    </lineage>
</organism>
<evidence type="ECO:0000256" key="5">
    <source>
        <dbReference type="ARBA" id="ARBA00022676"/>
    </source>
</evidence>